<evidence type="ECO:0000313" key="2">
    <source>
        <dbReference type="Proteomes" id="UP000253958"/>
    </source>
</evidence>
<accession>A0A6N3K897</accession>
<name>A0A6N3K897_9ACTN</name>
<dbReference type="Gene3D" id="1.10.287.1060">
    <property type="entry name" value="ESAT-6-like"/>
    <property type="match status" value="1"/>
</dbReference>
<gene>
    <name evidence="1" type="ORF">DVH21_26805</name>
</gene>
<proteinExistence type="predicted"/>
<evidence type="ECO:0008006" key="3">
    <source>
        <dbReference type="Google" id="ProtNLM"/>
    </source>
</evidence>
<evidence type="ECO:0000313" key="1">
    <source>
        <dbReference type="EMBL" id="AXH93263.1"/>
    </source>
</evidence>
<sequence>MISNNPGGRLWVDPDGVEGLGKAYESHVQLYESYLSQLTALRARYADAWGDDDMGEQFSTKFLQGLDNLEAIIGGVKGTLHYTAQGLKESGRAYREADEAALDVSRKMAKDFDGLDGPPYARRTVAGPVLEPTAEGEPRRPHLLSRRLAVGEPAGEPVAERARLLPQQQGTPLLPLEHAEALTPLTAATPAISSYSVRPEYATAHVGGRPLPEGYRLIALNPFEDGSTRVDANLYDSITPLTGTPVTTPDGRAIDPGQGRFFVVKENPAVDPTAPGYQPLYLSYAPDGTPTPIIPGA</sequence>
<dbReference type="RefSeq" id="WP_114920704.1">
    <property type="nucleotide sequence ID" value="NZ_CP031263.1"/>
</dbReference>
<dbReference type="AlphaFoldDB" id="A0A6N3K897"/>
<reference evidence="1 2" key="2">
    <citation type="submission" date="2018-08" db="EMBL/GenBank/DDBJ databases">
        <title>Streptomyces kandeliansis sp. nov., an endophytic bacterium isolated from mangrove plant.</title>
        <authorList>
            <person name="Wang R."/>
        </authorList>
    </citation>
    <scope>NUCLEOTIDE SEQUENCE [LARGE SCALE GENOMIC DNA]</scope>
    <source>
        <strain evidence="2">H14(2018)</strain>
    </source>
</reference>
<organism evidence="1 2">
    <name type="scientific">Micromonospora aurantiaca</name>
    <name type="common">nom. illeg.</name>
    <dbReference type="NCBI Taxonomy" id="47850"/>
    <lineage>
        <taxon>Bacteria</taxon>
        <taxon>Bacillati</taxon>
        <taxon>Actinomycetota</taxon>
        <taxon>Actinomycetes</taxon>
        <taxon>Micromonosporales</taxon>
        <taxon>Micromonosporaceae</taxon>
        <taxon>Micromonospora</taxon>
    </lineage>
</organism>
<dbReference type="EMBL" id="CP031263">
    <property type="protein sequence ID" value="AXH93263.1"/>
    <property type="molecule type" value="Genomic_DNA"/>
</dbReference>
<protein>
    <recommendedName>
        <fullName evidence="3">WXG100 family type VII secretion target</fullName>
    </recommendedName>
</protein>
<dbReference type="Proteomes" id="UP000253958">
    <property type="component" value="Chromosome"/>
</dbReference>
<reference evidence="1 2" key="1">
    <citation type="submission" date="2018-07" db="EMBL/GenBank/DDBJ databases">
        <authorList>
            <person name="Ye Y."/>
        </authorList>
    </citation>
    <scope>NUCLEOTIDE SEQUENCE [LARGE SCALE GENOMIC DNA]</scope>
    <source>
        <strain evidence="2">H14(2018)</strain>
    </source>
</reference>